<dbReference type="Pfam" id="PF16244">
    <property type="entry name" value="DUF4901"/>
    <property type="match status" value="1"/>
</dbReference>
<dbReference type="InterPro" id="IPR032599">
    <property type="entry name" value="YcdB/YcdC_rep_domain"/>
</dbReference>
<gene>
    <name evidence="3" type="ORF">AB432_004035</name>
</gene>
<protein>
    <recommendedName>
        <fullName evidence="2">YcdB/YcdC repeated domain-containing protein</fullName>
    </recommendedName>
</protein>
<proteinExistence type="predicted"/>
<evidence type="ECO:0000313" key="4">
    <source>
        <dbReference type="Proteomes" id="UP000036061"/>
    </source>
</evidence>
<keyword evidence="1" id="KW-0732">Signal</keyword>
<feature type="chain" id="PRO_5016400834" description="YcdB/YcdC repeated domain-containing protein" evidence="1">
    <location>
        <begin position="26"/>
        <end position="542"/>
    </location>
</feature>
<evidence type="ECO:0000256" key="1">
    <source>
        <dbReference type="SAM" id="SignalP"/>
    </source>
</evidence>
<feature type="domain" description="YcdB/YcdC repeated" evidence="2">
    <location>
        <begin position="331"/>
        <end position="459"/>
    </location>
</feature>
<dbReference type="AlphaFoldDB" id="A0A2Z4MRG1"/>
<reference evidence="3 4" key="1">
    <citation type="journal article" date="2015" name="Genome Announc.">
        <title>Draft Genome Sequence of Brevibacillus brevis DZQ7, a Plant Growth-Promoting Rhizobacterium with Broad-Spectrum Antimicrobial Activity.</title>
        <authorList>
            <person name="Hou Q."/>
            <person name="Wang C."/>
            <person name="Hou X."/>
            <person name="Xia Z."/>
            <person name="Ye J."/>
            <person name="Liu K."/>
            <person name="Liu H."/>
            <person name="Wang J."/>
            <person name="Guo H."/>
            <person name="Yu X."/>
            <person name="Yang Y."/>
            <person name="Du B."/>
            <person name="Ding Y."/>
        </authorList>
    </citation>
    <scope>NUCLEOTIDE SEQUENCE [LARGE SCALE GENOMIC DNA]</scope>
    <source>
        <strain evidence="3 4">DZQ7</strain>
    </source>
</reference>
<evidence type="ECO:0000259" key="2">
    <source>
        <dbReference type="Pfam" id="PF16244"/>
    </source>
</evidence>
<accession>A0A2Z4MRG1</accession>
<feature type="signal peptide" evidence="1">
    <location>
        <begin position="1"/>
        <end position="25"/>
    </location>
</feature>
<dbReference type="RefSeq" id="WP_048035685.1">
    <property type="nucleotide sequence ID" value="NZ_CP030117.1"/>
</dbReference>
<organism evidence="3 4">
    <name type="scientific">Brevibacillus brevis</name>
    <name type="common">Bacillus brevis</name>
    <dbReference type="NCBI Taxonomy" id="1393"/>
    <lineage>
        <taxon>Bacteria</taxon>
        <taxon>Bacillati</taxon>
        <taxon>Bacillota</taxon>
        <taxon>Bacilli</taxon>
        <taxon>Bacillales</taxon>
        <taxon>Paenibacillaceae</taxon>
        <taxon>Brevibacillus</taxon>
    </lineage>
</organism>
<dbReference type="EMBL" id="CP030117">
    <property type="protein sequence ID" value="AWX59136.1"/>
    <property type="molecule type" value="Genomic_DNA"/>
</dbReference>
<evidence type="ECO:0000313" key="3">
    <source>
        <dbReference type="EMBL" id="AWX59136.1"/>
    </source>
</evidence>
<name>A0A2Z4MRG1_BREBE</name>
<sequence length="542" mass="60950">MFIKGLSIVLTVATILFGTSGSALAASPEILLKSTAAPAPEEINLPEGAAQIVAALEELEPELKTLTVRTVKLRTGNEVVLYMSHPKDEYVGASLVFDRETGEMLSYNAALEIWNAKGRVTDEVLLQRAEKLFLAVQWSDKRKMTGTPKLSQIEEKRSEIVRFRYIEYPAMLNGLEVDRGILTGIYMITDYEGHLVSLSFHPLDLEDTKVPDPKSALAPEAVIEQLFTPDHFDYGYVQEGSGSKPSIHYAWRTSPFIDAVTGKQIEAPSGLEIVDDGKRNPVYVKNITITPKENSLIVSNRADAEKIVTNLFGTDKKFTNMPYDARNSWGDFVYSWTDRGGVDILLKVDESTGQVINAMDWTRKENLSIPLTREEALKKAIAVLESYASISANEWQVEIFDPYKPAVLADWMMELNQVKERHTDNYSFRFHRLQNGLPVLDHHYWVVIEMKSGQVVYFSPTIPNEEGGLPVLKPSVTAQQAADLAAKNLPLKLSYFWPTYNGKKSPYLQLVYTIDTYKGWPTVDAVSGKFEWSNNLKEVRRP</sequence>
<dbReference type="Proteomes" id="UP000036061">
    <property type="component" value="Chromosome"/>
</dbReference>